<gene>
    <name evidence="1" type="ORF">SVUK_LOCUS4485</name>
</gene>
<dbReference type="AlphaFoldDB" id="A0A3P7IZ36"/>
<dbReference type="EMBL" id="UYYB01012422">
    <property type="protein sequence ID" value="VDM69487.1"/>
    <property type="molecule type" value="Genomic_DNA"/>
</dbReference>
<keyword evidence="2" id="KW-1185">Reference proteome</keyword>
<evidence type="ECO:0000313" key="2">
    <source>
        <dbReference type="Proteomes" id="UP000270094"/>
    </source>
</evidence>
<proteinExistence type="predicted"/>
<sequence>MWSLGTSTQLVLSLKRDFLIDAHLCLGQKLCLVTIMISRNASVVHKSWWVIALQTQK</sequence>
<accession>A0A3P7IZ36</accession>
<reference evidence="1 2" key="1">
    <citation type="submission" date="2018-11" db="EMBL/GenBank/DDBJ databases">
        <authorList>
            <consortium name="Pathogen Informatics"/>
        </authorList>
    </citation>
    <scope>NUCLEOTIDE SEQUENCE [LARGE SCALE GENOMIC DNA]</scope>
</reference>
<name>A0A3P7IZ36_STRVU</name>
<organism evidence="1 2">
    <name type="scientific">Strongylus vulgaris</name>
    <name type="common">Blood worm</name>
    <dbReference type="NCBI Taxonomy" id="40348"/>
    <lineage>
        <taxon>Eukaryota</taxon>
        <taxon>Metazoa</taxon>
        <taxon>Ecdysozoa</taxon>
        <taxon>Nematoda</taxon>
        <taxon>Chromadorea</taxon>
        <taxon>Rhabditida</taxon>
        <taxon>Rhabditina</taxon>
        <taxon>Rhabditomorpha</taxon>
        <taxon>Strongyloidea</taxon>
        <taxon>Strongylidae</taxon>
        <taxon>Strongylus</taxon>
    </lineage>
</organism>
<protein>
    <submittedName>
        <fullName evidence="1">Uncharacterized protein</fullName>
    </submittedName>
</protein>
<dbReference type="Proteomes" id="UP000270094">
    <property type="component" value="Unassembled WGS sequence"/>
</dbReference>
<evidence type="ECO:0000313" key="1">
    <source>
        <dbReference type="EMBL" id="VDM69487.1"/>
    </source>
</evidence>